<gene>
    <name evidence="6" type="ORF">ACRE_032140</name>
</gene>
<dbReference type="STRING" id="857340.A0A086T9B4"/>
<dbReference type="HOGENOM" id="CLU_110800_0_0_1"/>
<dbReference type="GO" id="GO:0005576">
    <property type="term" value="C:extracellular region"/>
    <property type="evidence" value="ECO:0007669"/>
    <property type="project" value="InterPro"/>
</dbReference>
<organism evidence="6 7">
    <name type="scientific">Hapsidospora chrysogenum (strain ATCC 11550 / CBS 779.69 / DSM 880 / IAM 14645 / JCM 23072 / IMI 49137)</name>
    <name type="common">Acremonium chrysogenum</name>
    <dbReference type="NCBI Taxonomy" id="857340"/>
    <lineage>
        <taxon>Eukaryota</taxon>
        <taxon>Fungi</taxon>
        <taxon>Dikarya</taxon>
        <taxon>Ascomycota</taxon>
        <taxon>Pezizomycotina</taxon>
        <taxon>Sordariomycetes</taxon>
        <taxon>Hypocreomycetidae</taxon>
        <taxon>Hypocreales</taxon>
        <taxon>Bionectriaceae</taxon>
        <taxon>Hapsidospora</taxon>
    </lineage>
</organism>
<name>A0A086T9B4_HAPC1</name>
<dbReference type="GO" id="GO:0006874">
    <property type="term" value="P:intracellular calcium ion homeostasis"/>
    <property type="evidence" value="ECO:0007669"/>
    <property type="project" value="TreeGrafter"/>
</dbReference>
<evidence type="ECO:0000256" key="1">
    <source>
        <dbReference type="ARBA" id="ARBA00008693"/>
    </source>
</evidence>
<dbReference type="GO" id="GO:0005179">
    <property type="term" value="F:hormone activity"/>
    <property type="evidence" value="ECO:0007669"/>
    <property type="project" value="UniProtKB-KW"/>
</dbReference>
<evidence type="ECO:0000256" key="3">
    <source>
        <dbReference type="ARBA" id="ARBA00022702"/>
    </source>
</evidence>
<feature type="region of interest" description="Disordered" evidence="5">
    <location>
        <begin position="1"/>
        <end position="23"/>
    </location>
</feature>
<dbReference type="PANTHER" id="PTHR11245:SF6">
    <property type="entry name" value="DUF19 DOMAIN-CONTAINING PROTEIN"/>
    <property type="match status" value="1"/>
</dbReference>
<keyword evidence="4" id="KW-1015">Disulfide bond</keyword>
<proteinExistence type="inferred from homology"/>
<dbReference type="InterPro" id="IPR004978">
    <property type="entry name" value="Stanniocalcin"/>
</dbReference>
<dbReference type="OrthoDB" id="2251794at2759"/>
<sequence length="189" mass="20457">MSSGMAPPGILSDKRDTCSGPQSDSCTFYPDCLETRYHCGTEGYPIGYGLHYCSLFAESAQDMSGAGRQWISDTRFCLQDALVPYTNATAGREEEGESTATCEEIRKFAFGTHPACYVDSGVCKLPPTDWAVIVRTVSLPELFGSWEALKATLQTAGRCGSFYFWLIKHGVVDVVGGGEQGDRCPGFCA</sequence>
<comment type="similarity">
    <text evidence="1">Belongs to the stanniocalcin family.</text>
</comment>
<comment type="subunit">
    <text evidence="2">Homodimer; disulfide-linked.</text>
</comment>
<dbReference type="Proteomes" id="UP000029964">
    <property type="component" value="Unassembled WGS sequence"/>
</dbReference>
<dbReference type="AlphaFoldDB" id="A0A086T9B4"/>
<protein>
    <submittedName>
        <fullName evidence="6">Uncharacterized protein</fullName>
    </submittedName>
</protein>
<evidence type="ECO:0000313" key="7">
    <source>
        <dbReference type="Proteomes" id="UP000029964"/>
    </source>
</evidence>
<accession>A0A086T9B4</accession>
<comment type="caution">
    <text evidence="6">The sequence shown here is derived from an EMBL/GenBank/DDBJ whole genome shotgun (WGS) entry which is preliminary data.</text>
</comment>
<dbReference type="EMBL" id="JPKY01000025">
    <property type="protein sequence ID" value="KFH45946.1"/>
    <property type="molecule type" value="Genomic_DNA"/>
</dbReference>
<keyword evidence="3" id="KW-0372">Hormone</keyword>
<dbReference type="PANTHER" id="PTHR11245">
    <property type="entry name" value="STANNIOCALCIN"/>
    <property type="match status" value="1"/>
</dbReference>
<evidence type="ECO:0000256" key="5">
    <source>
        <dbReference type="SAM" id="MobiDB-lite"/>
    </source>
</evidence>
<evidence type="ECO:0000313" key="6">
    <source>
        <dbReference type="EMBL" id="KFH45946.1"/>
    </source>
</evidence>
<evidence type="ECO:0000256" key="4">
    <source>
        <dbReference type="ARBA" id="ARBA00023157"/>
    </source>
</evidence>
<keyword evidence="7" id="KW-1185">Reference proteome</keyword>
<reference evidence="7" key="1">
    <citation type="journal article" date="2014" name="Genome Announc.">
        <title>Genome sequence and annotation of Acremonium chrysogenum, producer of the beta-lactam antibiotic cephalosporin C.</title>
        <authorList>
            <person name="Terfehr D."/>
            <person name="Dahlmann T.A."/>
            <person name="Specht T."/>
            <person name="Zadra I."/>
            <person name="Kuernsteiner H."/>
            <person name="Kueck U."/>
        </authorList>
    </citation>
    <scope>NUCLEOTIDE SEQUENCE [LARGE SCALE GENOMIC DNA]</scope>
    <source>
        <strain evidence="7">ATCC 11550 / CBS 779.69 / DSM 880 / IAM 14645 / JCM 23072 / IMI 49137</strain>
    </source>
</reference>
<evidence type="ECO:0000256" key="2">
    <source>
        <dbReference type="ARBA" id="ARBA00011748"/>
    </source>
</evidence>